<organism evidence="2 3">
    <name type="scientific">Nocardia fusca</name>
    <dbReference type="NCBI Taxonomy" id="941183"/>
    <lineage>
        <taxon>Bacteria</taxon>
        <taxon>Bacillati</taxon>
        <taxon>Actinomycetota</taxon>
        <taxon>Actinomycetes</taxon>
        <taxon>Mycobacteriales</taxon>
        <taxon>Nocardiaceae</taxon>
        <taxon>Nocardia</taxon>
    </lineage>
</organism>
<evidence type="ECO:0000313" key="3">
    <source>
        <dbReference type="Proteomes" id="UP001551658"/>
    </source>
</evidence>
<proteinExistence type="predicted"/>
<name>A0ABV3F548_9NOCA</name>
<reference evidence="2 3" key="1">
    <citation type="submission" date="2024-06" db="EMBL/GenBank/DDBJ databases">
        <title>The Natural Products Discovery Center: Release of the First 8490 Sequenced Strains for Exploring Actinobacteria Biosynthetic Diversity.</title>
        <authorList>
            <person name="Kalkreuter E."/>
            <person name="Kautsar S.A."/>
            <person name="Yang D."/>
            <person name="Bader C.D."/>
            <person name="Teijaro C.N."/>
            <person name="Fluegel L."/>
            <person name="Davis C.M."/>
            <person name="Simpson J.R."/>
            <person name="Lauterbach L."/>
            <person name="Steele A.D."/>
            <person name="Gui C."/>
            <person name="Meng S."/>
            <person name="Li G."/>
            <person name="Viehrig K."/>
            <person name="Ye F."/>
            <person name="Su P."/>
            <person name="Kiefer A.F."/>
            <person name="Nichols A."/>
            <person name="Cepeda A.J."/>
            <person name="Yan W."/>
            <person name="Fan B."/>
            <person name="Jiang Y."/>
            <person name="Adhikari A."/>
            <person name="Zheng C.-J."/>
            <person name="Schuster L."/>
            <person name="Cowan T.M."/>
            <person name="Smanski M.J."/>
            <person name="Chevrette M.G."/>
            <person name="De Carvalho L.P.S."/>
            <person name="Shen B."/>
        </authorList>
    </citation>
    <scope>NUCLEOTIDE SEQUENCE [LARGE SCALE GENOMIC DNA]</scope>
    <source>
        <strain evidence="2 3">NPDC050671</strain>
    </source>
</reference>
<feature type="region of interest" description="Disordered" evidence="1">
    <location>
        <begin position="48"/>
        <end position="82"/>
    </location>
</feature>
<comment type="caution">
    <text evidence="2">The sequence shown here is derived from an EMBL/GenBank/DDBJ whole genome shotgun (WGS) entry which is preliminary data.</text>
</comment>
<sequence length="298" mass="33028">MISNAVARAFDLALKRTEHSLFIATDGIADRYYRPAIRTLGGGTNRTTGMDLAGEDRIGRSGAGNTGSDRPETVTWKQTASTADDLNTRPEALVGRGRLVPELGEEVSELVKLSPTFTARLAEARRDGWTIEYGPAGEGSYTNRETRRIVVDSEARNQPRKETSILAEEIGHATNPNPPRELPYHGDDPDDWAARNTDEWLKDEGEAKLFGVQVFLEIERNGGPYIRVGGRHFSEYERIYEEVVDGAMSREQARELIGRMHDMDEFGSGTNRSYGNHWRAHFIGVYLNKYAAGGGAPA</sequence>
<dbReference type="EMBL" id="JBFAIH010000003">
    <property type="protein sequence ID" value="MEV0362824.1"/>
    <property type="molecule type" value="Genomic_DNA"/>
</dbReference>
<evidence type="ECO:0000256" key="1">
    <source>
        <dbReference type="SAM" id="MobiDB-lite"/>
    </source>
</evidence>
<keyword evidence="3" id="KW-1185">Reference proteome</keyword>
<dbReference type="RefSeq" id="WP_357975970.1">
    <property type="nucleotide sequence ID" value="NZ_JBFAIH010000003.1"/>
</dbReference>
<protein>
    <submittedName>
        <fullName evidence="2">Uncharacterized protein</fullName>
    </submittedName>
</protein>
<dbReference type="Proteomes" id="UP001551658">
    <property type="component" value="Unassembled WGS sequence"/>
</dbReference>
<accession>A0ABV3F548</accession>
<gene>
    <name evidence="2" type="ORF">AB0H72_08980</name>
</gene>
<evidence type="ECO:0000313" key="2">
    <source>
        <dbReference type="EMBL" id="MEV0362824.1"/>
    </source>
</evidence>